<feature type="chain" id="PRO_5045795713" evidence="8">
    <location>
        <begin position="19"/>
        <end position="421"/>
    </location>
</feature>
<feature type="domain" description="Peptidase S8/S53" evidence="9">
    <location>
        <begin position="156"/>
        <end position="399"/>
    </location>
</feature>
<evidence type="ECO:0000256" key="8">
    <source>
        <dbReference type="SAM" id="SignalP"/>
    </source>
</evidence>
<proteinExistence type="inferred from homology"/>
<evidence type="ECO:0000256" key="5">
    <source>
        <dbReference type="ARBA" id="ARBA00022825"/>
    </source>
</evidence>
<organism evidence="11 12">
    <name type="scientific">Diaporthe vaccinii</name>
    <dbReference type="NCBI Taxonomy" id="105482"/>
    <lineage>
        <taxon>Eukaryota</taxon>
        <taxon>Fungi</taxon>
        <taxon>Dikarya</taxon>
        <taxon>Ascomycota</taxon>
        <taxon>Pezizomycotina</taxon>
        <taxon>Sordariomycetes</taxon>
        <taxon>Sordariomycetidae</taxon>
        <taxon>Diaporthales</taxon>
        <taxon>Diaporthaceae</taxon>
        <taxon>Diaporthe</taxon>
        <taxon>Diaporthe eres species complex</taxon>
    </lineage>
</organism>
<comment type="caution">
    <text evidence="11">The sequence shown here is derived from an EMBL/GenBank/DDBJ whole genome shotgun (WGS) entry which is preliminary data.</text>
</comment>
<feature type="active site" description="Charge relay system" evidence="6">
    <location>
        <position position="365"/>
    </location>
</feature>
<dbReference type="PROSITE" id="PS51892">
    <property type="entry name" value="SUBTILASE"/>
    <property type="match status" value="1"/>
</dbReference>
<dbReference type="InterPro" id="IPR034193">
    <property type="entry name" value="PCSK9_ProteinaseK-like"/>
</dbReference>
<dbReference type="PROSITE" id="PS00136">
    <property type="entry name" value="SUBTILASE_ASP"/>
    <property type="match status" value="1"/>
</dbReference>
<feature type="active site" description="Charge relay system" evidence="6">
    <location>
        <position position="202"/>
    </location>
</feature>
<dbReference type="InterPro" id="IPR023827">
    <property type="entry name" value="Peptidase_S8_Asp-AS"/>
</dbReference>
<dbReference type="InterPro" id="IPR036852">
    <property type="entry name" value="Peptidase_S8/S53_dom_sf"/>
</dbReference>
<dbReference type="InterPro" id="IPR022398">
    <property type="entry name" value="Peptidase_S8_His-AS"/>
</dbReference>
<dbReference type="Gene3D" id="3.40.50.200">
    <property type="entry name" value="Peptidase S8/S53 domain"/>
    <property type="match status" value="1"/>
</dbReference>
<evidence type="ECO:0000256" key="1">
    <source>
        <dbReference type="ARBA" id="ARBA00011073"/>
    </source>
</evidence>
<evidence type="ECO:0000256" key="4">
    <source>
        <dbReference type="ARBA" id="ARBA00022801"/>
    </source>
</evidence>
<keyword evidence="5 6" id="KW-0720">Serine protease</keyword>
<dbReference type="InterPro" id="IPR050131">
    <property type="entry name" value="Peptidase_S8_subtilisin-like"/>
</dbReference>
<feature type="active site" description="Charge relay system" evidence="6">
    <location>
        <position position="164"/>
    </location>
</feature>
<dbReference type="InterPro" id="IPR015500">
    <property type="entry name" value="Peptidase_S8_subtilisin-rel"/>
</dbReference>
<dbReference type="InterPro" id="IPR023828">
    <property type="entry name" value="Peptidase_S8_Ser-AS"/>
</dbReference>
<keyword evidence="4 6" id="KW-0378">Hydrolase</keyword>
<sequence length="421" mass="43929">MKAPTLLTILAGALPLLAAPTEPERRQAKAIPGKFIVQLRPGSSPESVSAHQLRVRGLLGRRDESIKETYQIGDFNAYSGDFDTATADAIAGLPEVLSVEPDEYIYVEKTDFSDASVDSSSKRALTTQSGALWALGDISHKLNGSKDYVYDDHAGQGQTAYVLDTGIRLTHSEFEGTRAVWGFNGVTGSAEQNGTNSDDDSHGTHVAGSIVGKVNGVAKKAKVVDVKVFSGGGGATSQVLAGLSWAVNDIISKGAKATSVINMSLSAETTSTVQDDAALAAYNQGITIVAAAGNNDGPASAHSPARVPEIITIGMTNAARKRVLLIDGIFGSNYGPELDFFGPGQDIVSADYRSDTGFVTKTGTSMATPITVGLICYLRSIETGLGTPDAIRARLLELALTDVVSDPKGSPNRLINNGSGL</sequence>
<evidence type="ECO:0000256" key="7">
    <source>
        <dbReference type="RuleBase" id="RU003355"/>
    </source>
</evidence>
<dbReference type="Proteomes" id="UP001600888">
    <property type="component" value="Unassembled WGS sequence"/>
</dbReference>
<keyword evidence="2 6" id="KW-0645">Protease</keyword>
<dbReference type="SUPFAM" id="SSF54897">
    <property type="entry name" value="Protease propeptides/inhibitors"/>
    <property type="match status" value="1"/>
</dbReference>
<dbReference type="PROSITE" id="PS00138">
    <property type="entry name" value="SUBTILASE_SER"/>
    <property type="match status" value="1"/>
</dbReference>
<dbReference type="Pfam" id="PF00082">
    <property type="entry name" value="Peptidase_S8"/>
    <property type="match status" value="1"/>
</dbReference>
<evidence type="ECO:0000313" key="11">
    <source>
        <dbReference type="EMBL" id="KAL2274334.1"/>
    </source>
</evidence>
<evidence type="ECO:0000259" key="9">
    <source>
        <dbReference type="Pfam" id="PF00082"/>
    </source>
</evidence>
<evidence type="ECO:0000256" key="2">
    <source>
        <dbReference type="ARBA" id="ARBA00022670"/>
    </source>
</evidence>
<evidence type="ECO:0000313" key="12">
    <source>
        <dbReference type="Proteomes" id="UP001600888"/>
    </source>
</evidence>
<feature type="domain" description="Inhibitor I9" evidence="10">
    <location>
        <begin position="34"/>
        <end position="105"/>
    </location>
</feature>
<dbReference type="InterPro" id="IPR010259">
    <property type="entry name" value="S8pro/Inhibitor_I9"/>
</dbReference>
<dbReference type="InterPro" id="IPR000209">
    <property type="entry name" value="Peptidase_S8/S53_dom"/>
</dbReference>
<feature type="signal peptide" evidence="8">
    <location>
        <begin position="1"/>
        <end position="18"/>
    </location>
</feature>
<dbReference type="PANTHER" id="PTHR43806:SF58">
    <property type="entry name" value="ALKALINE PROTEASE 1-RELATED"/>
    <property type="match status" value="1"/>
</dbReference>
<reference evidence="11 12" key="1">
    <citation type="submission" date="2024-03" db="EMBL/GenBank/DDBJ databases">
        <title>A high-quality draft genome sequence of Diaporthe vaccinii, a causative agent of upright dieback and viscid rot disease in cranberry plants.</title>
        <authorList>
            <person name="Sarrasin M."/>
            <person name="Lang B.F."/>
            <person name="Burger G."/>
        </authorList>
    </citation>
    <scope>NUCLEOTIDE SEQUENCE [LARGE SCALE GENOMIC DNA]</scope>
    <source>
        <strain evidence="11 12">IS7</strain>
    </source>
</reference>
<name>A0ABR4DX99_9PEZI</name>
<dbReference type="CDD" id="cd04077">
    <property type="entry name" value="Peptidases_S8_PCSK9_ProteinaseK_like"/>
    <property type="match status" value="1"/>
</dbReference>
<dbReference type="Pfam" id="PF05922">
    <property type="entry name" value="Inhibitor_I9"/>
    <property type="match status" value="1"/>
</dbReference>
<evidence type="ECO:0000259" key="10">
    <source>
        <dbReference type="Pfam" id="PF05922"/>
    </source>
</evidence>
<evidence type="ECO:0000256" key="3">
    <source>
        <dbReference type="ARBA" id="ARBA00022729"/>
    </source>
</evidence>
<dbReference type="PRINTS" id="PR00723">
    <property type="entry name" value="SUBTILISIN"/>
</dbReference>
<comment type="similarity">
    <text evidence="1 6 7">Belongs to the peptidase S8 family.</text>
</comment>
<dbReference type="PROSITE" id="PS00137">
    <property type="entry name" value="SUBTILASE_HIS"/>
    <property type="match status" value="1"/>
</dbReference>
<keyword evidence="12" id="KW-1185">Reference proteome</keyword>
<evidence type="ECO:0000256" key="6">
    <source>
        <dbReference type="PROSITE-ProRule" id="PRU01240"/>
    </source>
</evidence>
<dbReference type="EMBL" id="JBAWTH010000158">
    <property type="protein sequence ID" value="KAL2274334.1"/>
    <property type="molecule type" value="Genomic_DNA"/>
</dbReference>
<accession>A0ABR4DX99</accession>
<protein>
    <submittedName>
        <fullName evidence="11">Uncharacterized protein</fullName>
    </submittedName>
</protein>
<dbReference type="SUPFAM" id="SSF52743">
    <property type="entry name" value="Subtilisin-like"/>
    <property type="match status" value="1"/>
</dbReference>
<keyword evidence="3 8" id="KW-0732">Signal</keyword>
<dbReference type="PANTHER" id="PTHR43806">
    <property type="entry name" value="PEPTIDASE S8"/>
    <property type="match status" value="1"/>
</dbReference>
<gene>
    <name evidence="11" type="ORF">FJTKL_03255</name>
</gene>